<sequence>MSALLRNLRLRPLPATTLRRYSTQQQQPPTYQPPSPTTSAATTIPPPPPPSENTSSENSRQPNAHREFYRSGSGRAVAWNFLVAMATFQVLYLGWLKLESMEVKKIKSGEVEEVEAQAKELVGRK</sequence>
<accession>A0A6A6CST1</accession>
<reference evidence="3" key="1">
    <citation type="journal article" date="2020" name="Stud. Mycol.">
        <title>101 Dothideomycetes genomes: a test case for predicting lifestyles and emergence of pathogens.</title>
        <authorList>
            <person name="Haridas S."/>
            <person name="Albert R."/>
            <person name="Binder M."/>
            <person name="Bloem J."/>
            <person name="Labutti K."/>
            <person name="Salamov A."/>
            <person name="Andreopoulos B."/>
            <person name="Baker S."/>
            <person name="Barry K."/>
            <person name="Bills G."/>
            <person name="Bluhm B."/>
            <person name="Cannon C."/>
            <person name="Castanera R."/>
            <person name="Culley D."/>
            <person name="Daum C."/>
            <person name="Ezra D."/>
            <person name="Gonzalez J."/>
            <person name="Henrissat B."/>
            <person name="Kuo A."/>
            <person name="Liang C."/>
            <person name="Lipzen A."/>
            <person name="Lutzoni F."/>
            <person name="Magnuson J."/>
            <person name="Mondo S."/>
            <person name="Nolan M."/>
            <person name="Ohm R."/>
            <person name="Pangilinan J."/>
            <person name="Park H.-J."/>
            <person name="Ramirez L."/>
            <person name="Alfaro M."/>
            <person name="Sun H."/>
            <person name="Tritt A."/>
            <person name="Yoshinaga Y."/>
            <person name="Zwiers L.-H."/>
            <person name="Turgeon B."/>
            <person name="Goodwin S."/>
            <person name="Spatafora J."/>
            <person name="Crous P."/>
            <person name="Grigoriev I."/>
        </authorList>
    </citation>
    <scope>NUCLEOTIDE SEQUENCE</scope>
    <source>
        <strain evidence="3">ATCC 36951</strain>
    </source>
</reference>
<evidence type="ECO:0000256" key="1">
    <source>
        <dbReference type="SAM" id="MobiDB-lite"/>
    </source>
</evidence>
<dbReference type="GeneID" id="54565473"/>
<dbReference type="RefSeq" id="XP_033669771.1">
    <property type="nucleotide sequence ID" value="XM_033812201.1"/>
</dbReference>
<keyword evidence="2" id="KW-0472">Membrane</keyword>
<evidence type="ECO:0000313" key="4">
    <source>
        <dbReference type="Proteomes" id="UP000799537"/>
    </source>
</evidence>
<protein>
    <submittedName>
        <fullName evidence="3">Uncharacterized protein</fullName>
    </submittedName>
</protein>
<dbReference type="EMBL" id="ML993589">
    <property type="protein sequence ID" value="KAF2168882.1"/>
    <property type="molecule type" value="Genomic_DNA"/>
</dbReference>
<evidence type="ECO:0000313" key="3">
    <source>
        <dbReference type="EMBL" id="KAF2168882.1"/>
    </source>
</evidence>
<feature type="compositionally biased region" description="Low complexity" evidence="1">
    <location>
        <begin position="15"/>
        <end position="29"/>
    </location>
</feature>
<dbReference type="AlphaFoldDB" id="A0A6A6CST1"/>
<evidence type="ECO:0000256" key="2">
    <source>
        <dbReference type="SAM" id="Phobius"/>
    </source>
</evidence>
<gene>
    <name evidence="3" type="ORF">M409DRAFT_52875</name>
</gene>
<keyword evidence="2" id="KW-0812">Transmembrane</keyword>
<organism evidence="3 4">
    <name type="scientific">Zasmidium cellare ATCC 36951</name>
    <dbReference type="NCBI Taxonomy" id="1080233"/>
    <lineage>
        <taxon>Eukaryota</taxon>
        <taxon>Fungi</taxon>
        <taxon>Dikarya</taxon>
        <taxon>Ascomycota</taxon>
        <taxon>Pezizomycotina</taxon>
        <taxon>Dothideomycetes</taxon>
        <taxon>Dothideomycetidae</taxon>
        <taxon>Mycosphaerellales</taxon>
        <taxon>Mycosphaerellaceae</taxon>
        <taxon>Zasmidium</taxon>
    </lineage>
</organism>
<dbReference type="Proteomes" id="UP000799537">
    <property type="component" value="Unassembled WGS sequence"/>
</dbReference>
<feature type="region of interest" description="Disordered" evidence="1">
    <location>
        <begin position="15"/>
        <end position="67"/>
    </location>
</feature>
<proteinExistence type="predicted"/>
<feature type="transmembrane region" description="Helical" evidence="2">
    <location>
        <begin position="76"/>
        <end position="95"/>
    </location>
</feature>
<dbReference type="OrthoDB" id="2120024at2759"/>
<keyword evidence="2" id="KW-1133">Transmembrane helix</keyword>
<name>A0A6A6CST1_ZASCE</name>
<keyword evidence="4" id="KW-1185">Reference proteome</keyword>